<feature type="domain" description="DNA/RNA non-specific endonuclease/pyrophosphatase/phosphodiesterase" evidence="3">
    <location>
        <begin position="116"/>
        <end position="311"/>
    </location>
</feature>
<dbReference type="GO" id="GO:0046872">
    <property type="term" value="F:metal ion binding"/>
    <property type="evidence" value="ECO:0007669"/>
    <property type="project" value="InterPro"/>
</dbReference>
<dbReference type="GO" id="GO:0003676">
    <property type="term" value="F:nucleic acid binding"/>
    <property type="evidence" value="ECO:0007669"/>
    <property type="project" value="InterPro"/>
</dbReference>
<dbReference type="Gene3D" id="3.40.570.10">
    <property type="entry name" value="Extracellular Endonuclease, subunit A"/>
    <property type="match status" value="1"/>
</dbReference>
<dbReference type="GO" id="GO:0016787">
    <property type="term" value="F:hydrolase activity"/>
    <property type="evidence" value="ECO:0007669"/>
    <property type="project" value="InterPro"/>
</dbReference>
<dbReference type="Proteomes" id="UP000199376">
    <property type="component" value="Unassembled WGS sequence"/>
</dbReference>
<dbReference type="InterPro" id="IPR044929">
    <property type="entry name" value="DNA/RNA_non-sp_Endonuclease_sf"/>
</dbReference>
<dbReference type="Pfam" id="PF13930">
    <property type="entry name" value="Endonuclea_NS_2"/>
    <property type="match status" value="1"/>
</dbReference>
<dbReference type="InterPro" id="IPR044927">
    <property type="entry name" value="Endonuclea_NS_2"/>
</dbReference>
<organism evidence="4 5">
    <name type="scientific">Fructobacillus durionis</name>
    <dbReference type="NCBI Taxonomy" id="283737"/>
    <lineage>
        <taxon>Bacteria</taxon>
        <taxon>Bacillati</taxon>
        <taxon>Bacillota</taxon>
        <taxon>Bacilli</taxon>
        <taxon>Lactobacillales</taxon>
        <taxon>Lactobacillaceae</taxon>
        <taxon>Fructobacillus</taxon>
    </lineage>
</organism>
<keyword evidence="5" id="KW-1185">Reference proteome</keyword>
<feature type="compositionally biased region" description="Polar residues" evidence="1">
    <location>
        <begin position="358"/>
        <end position="367"/>
    </location>
</feature>
<keyword evidence="2" id="KW-0812">Transmembrane</keyword>
<dbReference type="STRING" id="283737.SAMN05660453_0100"/>
<dbReference type="AlphaFoldDB" id="A0A1I1DS43"/>
<evidence type="ECO:0000256" key="2">
    <source>
        <dbReference type="SAM" id="Phobius"/>
    </source>
</evidence>
<dbReference type="EMBL" id="FOLI01000001">
    <property type="protein sequence ID" value="SFB77711.1"/>
    <property type="molecule type" value="Genomic_DNA"/>
</dbReference>
<dbReference type="InterPro" id="IPR001604">
    <property type="entry name" value="Endo_G_ENPP1-like_dom"/>
</dbReference>
<feature type="region of interest" description="Disordered" evidence="1">
    <location>
        <begin position="55"/>
        <end position="114"/>
    </location>
</feature>
<sequence length="412" mass="45808">MNNIFAMLFFIGIVWFFVEWRKNRKNGLKLQKKGKWLLAASLLFFVGVGMTADADDNQSSSTHQQAAKTSHKSSSSKKSSSAKSDSKKKTSSSDKEDSSKSSNQKPVQESDGVLTFTGKKQHVMGDLDSLQRATYSHIQLQDKDEPKKKRSARLTYNPVGWHNFKFYYGDGSKQAWLMNRGHLVGYQFCGLNDEPKNLVPETAWMNAGNYKGMNDGNKDSMLYYENRLDSWLANHPHYWLDYQVKPIYQGDELIPRQVVLSYVGLDSDGKVLEIKLGSDKESVDAAGITHVTLDNVSPNAQIDYLTGRATNTVDKESHTVSSSKSKKKSSKKSTEKKSEPAASQPAQQSPAVQQPVQNENAGSSRTVYVTGGGKSNVCWYDTSNMPARTNKANIITMTEADAIAQGKRLSSR</sequence>
<protein>
    <submittedName>
        <fullName evidence="4">DNA-entry nuclease</fullName>
    </submittedName>
</protein>
<gene>
    <name evidence="4" type="ORF">SAMN05660453_0100</name>
</gene>
<accession>A0A1I1DS43</accession>
<feature type="compositionally biased region" description="Basic and acidic residues" evidence="1">
    <location>
        <begin position="84"/>
        <end position="99"/>
    </location>
</feature>
<evidence type="ECO:0000256" key="1">
    <source>
        <dbReference type="SAM" id="MobiDB-lite"/>
    </source>
</evidence>
<dbReference type="SMART" id="SM00892">
    <property type="entry name" value="Endonuclease_NS"/>
    <property type="match status" value="1"/>
</dbReference>
<evidence type="ECO:0000313" key="5">
    <source>
        <dbReference type="Proteomes" id="UP000199376"/>
    </source>
</evidence>
<keyword evidence="2" id="KW-0472">Membrane</keyword>
<feature type="region of interest" description="Disordered" evidence="1">
    <location>
        <begin position="313"/>
        <end position="368"/>
    </location>
</feature>
<evidence type="ECO:0000313" key="4">
    <source>
        <dbReference type="EMBL" id="SFB77711.1"/>
    </source>
</evidence>
<evidence type="ECO:0000259" key="3">
    <source>
        <dbReference type="SMART" id="SM00892"/>
    </source>
</evidence>
<reference evidence="4 5" key="1">
    <citation type="submission" date="2016-10" db="EMBL/GenBank/DDBJ databases">
        <authorList>
            <person name="de Groot N.N."/>
        </authorList>
    </citation>
    <scope>NUCLEOTIDE SEQUENCE [LARGE SCALE GENOMIC DNA]</scope>
    <source>
        <strain evidence="4 5">DSM 19113</strain>
    </source>
</reference>
<feature type="transmembrane region" description="Helical" evidence="2">
    <location>
        <begin position="34"/>
        <end position="52"/>
    </location>
</feature>
<keyword evidence="2" id="KW-1133">Transmembrane helix</keyword>
<proteinExistence type="predicted"/>
<dbReference type="RefSeq" id="WP_244269323.1">
    <property type="nucleotide sequence ID" value="NZ_FOLI01000001.1"/>
</dbReference>
<feature type="compositionally biased region" description="Low complexity" evidence="1">
    <location>
        <begin position="340"/>
        <end position="357"/>
    </location>
</feature>
<feature type="transmembrane region" description="Helical" evidence="2">
    <location>
        <begin position="6"/>
        <end position="22"/>
    </location>
</feature>
<name>A0A1I1DS43_9LACO</name>